<keyword evidence="3 5" id="KW-0067">ATP-binding</keyword>
<dbReference type="Proteomes" id="UP001589793">
    <property type="component" value="Unassembled WGS sequence"/>
</dbReference>
<reference evidence="5 6" key="1">
    <citation type="submission" date="2024-09" db="EMBL/GenBank/DDBJ databases">
        <authorList>
            <person name="Sun Q."/>
            <person name="Mori K."/>
        </authorList>
    </citation>
    <scope>NUCLEOTIDE SEQUENCE [LARGE SCALE GENOMIC DNA]</scope>
    <source>
        <strain evidence="5 6">CICC 10874</strain>
    </source>
</reference>
<dbReference type="PROSITE" id="PS00211">
    <property type="entry name" value="ABC_TRANSPORTER_1"/>
    <property type="match status" value="1"/>
</dbReference>
<dbReference type="RefSeq" id="WP_376980396.1">
    <property type="nucleotide sequence ID" value="NZ_JBHLSV010000011.1"/>
</dbReference>
<evidence type="ECO:0000259" key="4">
    <source>
        <dbReference type="PROSITE" id="PS50893"/>
    </source>
</evidence>
<dbReference type="SUPFAM" id="SSF50331">
    <property type="entry name" value="MOP-like"/>
    <property type="match status" value="1"/>
</dbReference>
<name>A0ABV6RES0_9MICO</name>
<protein>
    <submittedName>
        <fullName evidence="5">Sulfate/molybdate ABC transporter ATP-binding protein</fullName>
    </submittedName>
</protein>
<dbReference type="PANTHER" id="PTHR42781">
    <property type="entry name" value="SPERMIDINE/PUTRESCINE IMPORT ATP-BINDING PROTEIN POTA"/>
    <property type="match status" value="1"/>
</dbReference>
<evidence type="ECO:0000256" key="3">
    <source>
        <dbReference type="ARBA" id="ARBA00022840"/>
    </source>
</evidence>
<dbReference type="PROSITE" id="PS50893">
    <property type="entry name" value="ABC_TRANSPORTER_2"/>
    <property type="match status" value="1"/>
</dbReference>
<dbReference type="InterPro" id="IPR027417">
    <property type="entry name" value="P-loop_NTPase"/>
</dbReference>
<sequence length="360" mass="37456">MSLSVRATVPERGLDVSLEVATGETLAVVGPNGAGKSTLLSLIAGTLHPVGGRILLDGRLLAADGVHVPPHARGVTTLTQDPVLFPHRTVLGNIMFPLRAQGVPRGRARAVAEHRLEEVGLAPLARRRPAQLSGGQAQRVAIARALAADPRLLLLDEPMAALDVDVAPALRELLGRFLAGRTAVIVTHDVLDAVTLADRIAVLEDGRLVQEGPTAELLARPRSVFAARFAGLNLLRGRWDGGGVRLSGGERIPATAAEAIGEGDETHLVLRPSAVTVLAGGAAEGAAAGGRAGSEPAAERSARLPRRVLALEPLGDLVRVRTEGLFADVLPHAVTELGLRPGAEITLEVAAAEATAYRIR</sequence>
<gene>
    <name evidence="5" type="ORF">ACFFF6_10425</name>
</gene>
<feature type="domain" description="ABC transporter" evidence="4">
    <location>
        <begin position="5"/>
        <end position="230"/>
    </location>
</feature>
<dbReference type="InterPro" id="IPR008995">
    <property type="entry name" value="Mo/tungstate-bd_C_term_dom"/>
</dbReference>
<dbReference type="InterPro" id="IPR003439">
    <property type="entry name" value="ABC_transporter-like_ATP-bd"/>
</dbReference>
<keyword evidence="1" id="KW-0813">Transport</keyword>
<dbReference type="Gene3D" id="3.40.50.300">
    <property type="entry name" value="P-loop containing nucleotide triphosphate hydrolases"/>
    <property type="match status" value="1"/>
</dbReference>
<evidence type="ECO:0000313" key="6">
    <source>
        <dbReference type="Proteomes" id="UP001589793"/>
    </source>
</evidence>
<dbReference type="PANTHER" id="PTHR42781:SF4">
    <property type="entry name" value="SPERMIDINE_PUTRESCINE IMPORT ATP-BINDING PROTEIN POTA"/>
    <property type="match status" value="1"/>
</dbReference>
<keyword evidence="2" id="KW-0547">Nucleotide-binding</keyword>
<accession>A0ABV6RES0</accession>
<organism evidence="5 6">
    <name type="scientific">Brachybacterium hainanense</name>
    <dbReference type="NCBI Taxonomy" id="1541174"/>
    <lineage>
        <taxon>Bacteria</taxon>
        <taxon>Bacillati</taxon>
        <taxon>Actinomycetota</taxon>
        <taxon>Actinomycetes</taxon>
        <taxon>Micrococcales</taxon>
        <taxon>Dermabacteraceae</taxon>
        <taxon>Brachybacterium</taxon>
    </lineage>
</organism>
<keyword evidence="6" id="KW-1185">Reference proteome</keyword>
<dbReference type="InterPro" id="IPR017871">
    <property type="entry name" value="ABC_transporter-like_CS"/>
</dbReference>
<dbReference type="InterPro" id="IPR050093">
    <property type="entry name" value="ABC_SmlMolc_Importer"/>
</dbReference>
<evidence type="ECO:0000256" key="2">
    <source>
        <dbReference type="ARBA" id="ARBA00022741"/>
    </source>
</evidence>
<dbReference type="Pfam" id="PF00005">
    <property type="entry name" value="ABC_tran"/>
    <property type="match status" value="1"/>
</dbReference>
<dbReference type="InterPro" id="IPR003593">
    <property type="entry name" value="AAA+_ATPase"/>
</dbReference>
<dbReference type="GO" id="GO:0005524">
    <property type="term" value="F:ATP binding"/>
    <property type="evidence" value="ECO:0007669"/>
    <property type="project" value="UniProtKB-KW"/>
</dbReference>
<dbReference type="SMART" id="SM00382">
    <property type="entry name" value="AAA"/>
    <property type="match status" value="1"/>
</dbReference>
<dbReference type="SUPFAM" id="SSF52540">
    <property type="entry name" value="P-loop containing nucleoside triphosphate hydrolases"/>
    <property type="match status" value="1"/>
</dbReference>
<evidence type="ECO:0000256" key="1">
    <source>
        <dbReference type="ARBA" id="ARBA00022448"/>
    </source>
</evidence>
<proteinExistence type="predicted"/>
<evidence type="ECO:0000313" key="5">
    <source>
        <dbReference type="EMBL" id="MFC0674368.1"/>
    </source>
</evidence>
<comment type="caution">
    <text evidence="5">The sequence shown here is derived from an EMBL/GenBank/DDBJ whole genome shotgun (WGS) entry which is preliminary data.</text>
</comment>
<dbReference type="EMBL" id="JBHLSV010000011">
    <property type="protein sequence ID" value="MFC0674368.1"/>
    <property type="molecule type" value="Genomic_DNA"/>
</dbReference>